<dbReference type="SUPFAM" id="SSF90229">
    <property type="entry name" value="CCCH zinc finger"/>
    <property type="match status" value="1"/>
</dbReference>
<evidence type="ECO:0000259" key="14">
    <source>
        <dbReference type="PROSITE" id="PS50103"/>
    </source>
</evidence>
<organism evidence="15">
    <name type="scientific">Darwinula stevensoni</name>
    <dbReference type="NCBI Taxonomy" id="69355"/>
    <lineage>
        <taxon>Eukaryota</taxon>
        <taxon>Metazoa</taxon>
        <taxon>Ecdysozoa</taxon>
        <taxon>Arthropoda</taxon>
        <taxon>Crustacea</taxon>
        <taxon>Oligostraca</taxon>
        <taxon>Ostracoda</taxon>
        <taxon>Podocopa</taxon>
        <taxon>Podocopida</taxon>
        <taxon>Darwinulocopina</taxon>
        <taxon>Darwinuloidea</taxon>
        <taxon>Darwinulidae</taxon>
        <taxon>Darwinula</taxon>
    </lineage>
</organism>
<dbReference type="Gene3D" id="4.10.1000.10">
    <property type="entry name" value="Zinc finger, CCCH-type"/>
    <property type="match status" value="1"/>
</dbReference>
<feature type="compositionally biased region" description="Basic and acidic residues" evidence="13">
    <location>
        <begin position="267"/>
        <end position="283"/>
    </location>
</feature>
<dbReference type="InterPro" id="IPR032378">
    <property type="entry name" value="ZC3H15/TMA46_C"/>
</dbReference>
<keyword evidence="6 12" id="KW-0479">Metal-binding</keyword>
<evidence type="ECO:0000256" key="10">
    <source>
        <dbReference type="ARBA" id="ARBA00023054"/>
    </source>
</evidence>
<evidence type="ECO:0000256" key="13">
    <source>
        <dbReference type="SAM" id="MobiDB-lite"/>
    </source>
</evidence>
<dbReference type="EMBL" id="CAJPEV010000188">
    <property type="protein sequence ID" value="CAG0882019.1"/>
    <property type="molecule type" value="Genomic_DNA"/>
</dbReference>
<dbReference type="Pfam" id="PF16543">
    <property type="entry name" value="DFRP_C"/>
    <property type="match status" value="1"/>
</dbReference>
<dbReference type="EMBL" id="LR899705">
    <property type="protein sequence ID" value="CAD7241862.1"/>
    <property type="molecule type" value="Genomic_DNA"/>
</dbReference>
<evidence type="ECO:0000256" key="5">
    <source>
        <dbReference type="ARBA" id="ARBA00022490"/>
    </source>
</evidence>
<evidence type="ECO:0000256" key="3">
    <source>
        <dbReference type="ARBA" id="ARBA00010043"/>
    </source>
</evidence>
<evidence type="ECO:0000256" key="11">
    <source>
        <dbReference type="ARBA" id="ARBA00023242"/>
    </source>
</evidence>
<evidence type="ECO:0000256" key="1">
    <source>
        <dbReference type="ARBA" id="ARBA00004123"/>
    </source>
</evidence>
<evidence type="ECO:0000256" key="7">
    <source>
        <dbReference type="ARBA" id="ARBA00022737"/>
    </source>
</evidence>
<feature type="compositionally biased region" description="Polar residues" evidence="13">
    <location>
        <begin position="414"/>
        <end position="426"/>
    </location>
</feature>
<comment type="similarity">
    <text evidence="3">Belongs to the ZC3H15/TMA46 family.</text>
</comment>
<dbReference type="Gene3D" id="6.20.400.10">
    <property type="match status" value="1"/>
</dbReference>
<evidence type="ECO:0000256" key="9">
    <source>
        <dbReference type="ARBA" id="ARBA00022833"/>
    </source>
</evidence>
<protein>
    <recommendedName>
        <fullName evidence="4">Zinc finger CCCH domain-containing protein 15</fullName>
    </recommendedName>
</protein>
<dbReference type="FunFam" id="4.10.1000.10:FF:000050">
    <property type="entry name" value="AGAP008634-PA"/>
    <property type="match status" value="1"/>
</dbReference>
<reference evidence="15" key="1">
    <citation type="submission" date="2020-11" db="EMBL/GenBank/DDBJ databases">
        <authorList>
            <person name="Tran Van P."/>
        </authorList>
    </citation>
    <scope>NUCLEOTIDE SEQUENCE</scope>
</reference>
<dbReference type="Proteomes" id="UP000677054">
    <property type="component" value="Unassembled WGS sequence"/>
</dbReference>
<feature type="region of interest" description="Disordered" evidence="13">
    <location>
        <begin position="267"/>
        <end position="426"/>
    </location>
</feature>
<sequence length="426" mass="48700">MGPKPVPKGAAGASKKTEQKKKEKVIEDKTFGLKNKKGAKMQKFVQQVQTQVKYGHQSARKMEELKKLQQDKKDIKKIELKELNEIFRPVIVQKVEKGTDPKSVVCAFFKQGQCTKGDRCKFSHDLTAERRAEKRSMYVDMRDEGTDGMDDWDEEKLKEVVEMKHGEADQGKIKTDIICKYFLDAVENSKYGWFWECPNGIKCHYRHALPPGFVLKKDRKKEGRDDGNDLTLEDLIEKERAALGKNLTRVTLETFLAWKKRKRQEKKQAKYKDSERKKAEYKAGRNTGISGREMFTFNPDLAVGDQMDEGDEAFDTSNLKSEDTPDDTDADVKVMEIRDDMWALEEDGEASDEEELSKRSCESPEDEENGEPQAKATGGGDDQVDSVPIDEDLFAEDDEDLQELEEQMEGMDLSQQPHNGYSVLHS</sequence>
<gene>
    <name evidence="15" type="ORF">DSTB1V02_LOCUS1840</name>
</gene>
<dbReference type="Pfam" id="PF00642">
    <property type="entry name" value="zf-CCCH"/>
    <property type="match status" value="1"/>
</dbReference>
<evidence type="ECO:0000256" key="4">
    <source>
        <dbReference type="ARBA" id="ARBA00015073"/>
    </source>
</evidence>
<proteinExistence type="inferred from homology"/>
<feature type="compositionally biased region" description="Acidic residues" evidence="13">
    <location>
        <begin position="382"/>
        <end position="409"/>
    </location>
</feature>
<feature type="compositionally biased region" description="Basic and acidic residues" evidence="13">
    <location>
        <begin position="330"/>
        <end position="341"/>
    </location>
</feature>
<keyword evidence="10" id="KW-0175">Coiled coil</keyword>
<evidence type="ECO:0000313" key="15">
    <source>
        <dbReference type="EMBL" id="CAD7241862.1"/>
    </source>
</evidence>
<keyword evidence="11" id="KW-0539">Nucleus</keyword>
<dbReference type="PANTHER" id="PTHR12681:SF0">
    <property type="entry name" value="ZINC FINGER CCCH DOMAIN-CONTAINING PROTEIN 15"/>
    <property type="match status" value="1"/>
</dbReference>
<comment type="subcellular location">
    <subcellularLocation>
        <location evidence="2">Cytoplasm</location>
    </subcellularLocation>
    <subcellularLocation>
        <location evidence="1">Nucleus</location>
    </subcellularLocation>
</comment>
<keyword evidence="16" id="KW-1185">Reference proteome</keyword>
<dbReference type="OrthoDB" id="278280at2759"/>
<evidence type="ECO:0000313" key="16">
    <source>
        <dbReference type="Proteomes" id="UP000677054"/>
    </source>
</evidence>
<dbReference type="GO" id="GO:0005829">
    <property type="term" value="C:cytosol"/>
    <property type="evidence" value="ECO:0007669"/>
    <property type="project" value="TreeGrafter"/>
</dbReference>
<name>A0A7R8ZZ81_9CRUS</name>
<keyword evidence="9 12" id="KW-0862">Zinc</keyword>
<dbReference type="GO" id="GO:0005634">
    <property type="term" value="C:nucleus"/>
    <property type="evidence" value="ECO:0007669"/>
    <property type="project" value="UniProtKB-SubCell"/>
</dbReference>
<dbReference type="SMART" id="SM00356">
    <property type="entry name" value="ZnF_C3H1"/>
    <property type="match status" value="2"/>
</dbReference>
<dbReference type="GO" id="GO:0003729">
    <property type="term" value="F:mRNA binding"/>
    <property type="evidence" value="ECO:0007669"/>
    <property type="project" value="TreeGrafter"/>
</dbReference>
<evidence type="ECO:0000256" key="2">
    <source>
        <dbReference type="ARBA" id="ARBA00004496"/>
    </source>
</evidence>
<keyword evidence="8 12" id="KW-0863">Zinc-finger</keyword>
<feature type="domain" description="C3H1-type" evidence="14">
    <location>
        <begin position="173"/>
        <end position="210"/>
    </location>
</feature>
<feature type="compositionally biased region" description="Acidic residues" evidence="13">
    <location>
        <begin position="342"/>
        <end position="355"/>
    </location>
</feature>
<evidence type="ECO:0000256" key="8">
    <source>
        <dbReference type="ARBA" id="ARBA00022771"/>
    </source>
</evidence>
<feature type="zinc finger region" description="C3H1-type" evidence="12">
    <location>
        <begin position="100"/>
        <end position="127"/>
    </location>
</feature>
<accession>A0A7R8ZZ81</accession>
<dbReference type="AlphaFoldDB" id="A0A7R8ZZ81"/>
<feature type="zinc finger region" description="C3H1-type" evidence="12">
    <location>
        <begin position="173"/>
        <end position="210"/>
    </location>
</feature>
<dbReference type="InterPro" id="IPR000571">
    <property type="entry name" value="Znf_CCCH"/>
</dbReference>
<dbReference type="PROSITE" id="PS50103">
    <property type="entry name" value="ZF_C3H1"/>
    <property type="match status" value="2"/>
</dbReference>
<feature type="region of interest" description="Disordered" evidence="13">
    <location>
        <begin position="1"/>
        <end position="24"/>
    </location>
</feature>
<evidence type="ECO:0000256" key="12">
    <source>
        <dbReference type="PROSITE-ProRule" id="PRU00723"/>
    </source>
</evidence>
<feature type="domain" description="C3H1-type" evidence="14">
    <location>
        <begin position="100"/>
        <end position="127"/>
    </location>
</feature>
<dbReference type="PANTHER" id="PTHR12681">
    <property type="entry name" value="ZINC FINGER-CONTAINING PROTEIN P48ZNF"/>
    <property type="match status" value="1"/>
</dbReference>
<keyword evidence="5" id="KW-0963">Cytoplasm</keyword>
<evidence type="ECO:0000256" key="6">
    <source>
        <dbReference type="ARBA" id="ARBA00022723"/>
    </source>
</evidence>
<dbReference type="GO" id="GO:0002181">
    <property type="term" value="P:cytoplasmic translation"/>
    <property type="evidence" value="ECO:0007669"/>
    <property type="project" value="TreeGrafter"/>
</dbReference>
<dbReference type="GO" id="GO:0008270">
    <property type="term" value="F:zinc ion binding"/>
    <property type="evidence" value="ECO:0007669"/>
    <property type="project" value="UniProtKB-KW"/>
</dbReference>
<dbReference type="InterPro" id="IPR036855">
    <property type="entry name" value="Znf_CCCH_sf"/>
</dbReference>
<keyword evidence="7" id="KW-0677">Repeat</keyword>
<feature type="compositionally biased region" description="Basic and acidic residues" evidence="13">
    <location>
        <begin position="15"/>
        <end position="24"/>
    </location>
</feature>